<evidence type="ECO:0000256" key="1">
    <source>
        <dbReference type="ARBA" id="ARBA00002901"/>
    </source>
</evidence>
<dbReference type="OrthoDB" id="9804758at2"/>
<dbReference type="AlphaFoldDB" id="A0A5J6ZB14"/>
<dbReference type="SMART" id="SM00852">
    <property type="entry name" value="MoCF_biosynth"/>
    <property type="match status" value="1"/>
</dbReference>
<dbReference type="InterPro" id="IPR005111">
    <property type="entry name" value="MoeA_C_domain_IV"/>
</dbReference>
<keyword evidence="7 10" id="KW-0808">Transferase</keyword>
<dbReference type="EMBL" id="CP045032">
    <property type="protein sequence ID" value="QFQ02883.1"/>
    <property type="molecule type" value="Genomic_DNA"/>
</dbReference>
<dbReference type="SUPFAM" id="SSF63882">
    <property type="entry name" value="MoeA N-terminal region -like"/>
    <property type="match status" value="1"/>
</dbReference>
<dbReference type="Gene3D" id="2.40.340.10">
    <property type="entry name" value="MoeA, C-terminal, domain IV"/>
    <property type="match status" value="1"/>
</dbReference>
<evidence type="ECO:0000256" key="4">
    <source>
        <dbReference type="ARBA" id="ARBA00022505"/>
    </source>
</evidence>
<accession>A0A5J6ZB14</accession>
<dbReference type="Pfam" id="PF03453">
    <property type="entry name" value="MoeA_N"/>
    <property type="match status" value="1"/>
</dbReference>
<dbReference type="PANTHER" id="PTHR10192">
    <property type="entry name" value="MOLYBDOPTERIN BIOSYNTHESIS PROTEIN"/>
    <property type="match status" value="1"/>
</dbReference>
<keyword evidence="5 7" id="KW-0501">Molybdenum cofactor biosynthesis</keyword>
<sequence>MRSVEEQLALITAAAVTPEPVRIAISEALGLRCAEQVEGTHALPGFDQAAIDGFAVRSVDIRQAVEMTRRNRDRHDDLPPEEEEGPVSQDVRPILPIVGEVTAGSHRPVRLQPRQAVRVHTGAPLPTLADAVLPLDWADVQGRRMEPLNSLNSGQFVHRKGSDVQPGDVVVEQGAVIGAAQVGLLAAVGRDKVLVYPRPRMAVMSFGPELVDIDRDPGLGQVYDVNSYALAAAGREAGAEVNRIGIIAGEHRRLKDVIEGQLIRSEIVVITGAVGGEASDRLREVLGELGEMDVSRVAMHPGSVMGFGTLGPDKVPTFLLPSNPSAALVAFEVMVRPLVQLIRGQRQSGRRIIQARSIASIESAPHRRGFIRGQLMRDRETREFLVDPLGAASGGGEPMHLLGSHGLSNCMIIVPADVTHVAPGQVVDVMFLSIRA</sequence>
<dbReference type="PANTHER" id="PTHR10192:SF5">
    <property type="entry name" value="GEPHYRIN"/>
    <property type="match status" value="1"/>
</dbReference>
<dbReference type="InterPro" id="IPR036688">
    <property type="entry name" value="MoeA_C_domain_IV_sf"/>
</dbReference>
<reference evidence="11" key="1">
    <citation type="submission" date="2019-10" db="EMBL/GenBank/DDBJ databases">
        <title>Complete genome sequence of Corynebacterium urogenitalis DSM 108747, isolated from the genital tract of a cow.</title>
        <authorList>
            <person name="Ruckert C."/>
            <person name="Ballas P."/>
            <person name="Wagener K."/>
            <person name="Drillich M."/>
            <person name="Kaempfer P."/>
            <person name="Busse H.-J."/>
            <person name="Ehling-Schulz M."/>
        </authorList>
    </citation>
    <scope>NUCLEOTIDE SEQUENCE [LARGE SCALE GENOMIC DNA]</scope>
    <source>
        <strain evidence="11">LMM 1652</strain>
    </source>
</reference>
<feature type="domain" description="MoaB/Mog" evidence="9">
    <location>
        <begin position="202"/>
        <end position="341"/>
    </location>
</feature>
<dbReference type="Pfam" id="PF00994">
    <property type="entry name" value="MoCF_biosynth"/>
    <property type="match status" value="1"/>
</dbReference>
<comment type="pathway">
    <text evidence="2 7">Cofactor biosynthesis; molybdopterin biosynthesis.</text>
</comment>
<dbReference type="InterPro" id="IPR038987">
    <property type="entry name" value="MoeA-like"/>
</dbReference>
<evidence type="ECO:0000256" key="2">
    <source>
        <dbReference type="ARBA" id="ARBA00005046"/>
    </source>
</evidence>
<dbReference type="Gene3D" id="2.170.190.11">
    <property type="entry name" value="Molybdopterin biosynthesis moea protein, domain 3"/>
    <property type="match status" value="1"/>
</dbReference>
<evidence type="ECO:0000256" key="7">
    <source>
        <dbReference type="RuleBase" id="RU365090"/>
    </source>
</evidence>
<evidence type="ECO:0000256" key="3">
    <source>
        <dbReference type="ARBA" id="ARBA00010763"/>
    </source>
</evidence>
<dbReference type="GO" id="GO:0046872">
    <property type="term" value="F:metal ion binding"/>
    <property type="evidence" value="ECO:0007669"/>
    <property type="project" value="UniProtKB-UniRule"/>
</dbReference>
<dbReference type="NCBIfam" id="NF045515">
    <property type="entry name" value="Glp_gephyrin"/>
    <property type="match status" value="1"/>
</dbReference>
<keyword evidence="7" id="KW-0460">Magnesium</keyword>
<dbReference type="InterPro" id="IPR001453">
    <property type="entry name" value="MoaB/Mog_dom"/>
</dbReference>
<feature type="region of interest" description="Disordered" evidence="8">
    <location>
        <begin position="67"/>
        <end position="88"/>
    </location>
</feature>
<name>A0A5J6ZB14_9CORY</name>
<comment type="catalytic activity">
    <reaction evidence="6">
        <text>adenylyl-molybdopterin + molybdate = Mo-molybdopterin + AMP + H(+)</text>
        <dbReference type="Rhea" id="RHEA:35047"/>
        <dbReference type="ChEBI" id="CHEBI:15378"/>
        <dbReference type="ChEBI" id="CHEBI:36264"/>
        <dbReference type="ChEBI" id="CHEBI:62727"/>
        <dbReference type="ChEBI" id="CHEBI:71302"/>
        <dbReference type="ChEBI" id="CHEBI:456215"/>
        <dbReference type="EC" id="2.10.1.1"/>
    </reaction>
</comment>
<organism evidence="10 11">
    <name type="scientific">Corynebacterium urogenitale</name>
    <dbReference type="NCBI Taxonomy" id="2487892"/>
    <lineage>
        <taxon>Bacteria</taxon>
        <taxon>Bacillati</taxon>
        <taxon>Actinomycetota</taxon>
        <taxon>Actinomycetes</taxon>
        <taxon>Mycobacteriales</taxon>
        <taxon>Corynebacteriaceae</taxon>
        <taxon>Corynebacterium</taxon>
    </lineage>
</organism>
<evidence type="ECO:0000256" key="8">
    <source>
        <dbReference type="SAM" id="MobiDB-lite"/>
    </source>
</evidence>
<comment type="similarity">
    <text evidence="3 7">Belongs to the MoeA family.</text>
</comment>
<dbReference type="SUPFAM" id="SSF53218">
    <property type="entry name" value="Molybdenum cofactor biosynthesis proteins"/>
    <property type="match status" value="1"/>
</dbReference>
<evidence type="ECO:0000313" key="10">
    <source>
        <dbReference type="EMBL" id="QFQ02883.1"/>
    </source>
</evidence>
<dbReference type="InterPro" id="IPR036425">
    <property type="entry name" value="MoaB/Mog-like_dom_sf"/>
</dbReference>
<dbReference type="KEGG" id="cuo:CUROG_07670"/>
<evidence type="ECO:0000256" key="6">
    <source>
        <dbReference type="ARBA" id="ARBA00047317"/>
    </source>
</evidence>
<dbReference type="InterPro" id="IPR036135">
    <property type="entry name" value="MoeA_linker/N_sf"/>
</dbReference>
<dbReference type="Gene3D" id="3.40.980.10">
    <property type="entry name" value="MoaB/Mog-like domain"/>
    <property type="match status" value="1"/>
</dbReference>
<keyword evidence="11" id="KW-1185">Reference proteome</keyword>
<comment type="function">
    <text evidence="1 7">Catalyzes the insertion of molybdate into adenylated molybdopterin with the concomitant release of AMP.</text>
</comment>
<dbReference type="RefSeq" id="WP_151903193.1">
    <property type="nucleotide sequence ID" value="NZ_CP045032.1"/>
</dbReference>
<gene>
    <name evidence="10" type="primary">moeA</name>
    <name evidence="10" type="ORF">CUROG_07670</name>
</gene>
<proteinExistence type="inferred from homology"/>
<feature type="compositionally biased region" description="Basic and acidic residues" evidence="8">
    <location>
        <begin position="67"/>
        <end position="78"/>
    </location>
</feature>
<dbReference type="Pfam" id="PF03454">
    <property type="entry name" value="MoeA_C"/>
    <property type="match status" value="1"/>
</dbReference>
<dbReference type="Proteomes" id="UP000326711">
    <property type="component" value="Chromosome"/>
</dbReference>
<dbReference type="GO" id="GO:0005829">
    <property type="term" value="C:cytosol"/>
    <property type="evidence" value="ECO:0007669"/>
    <property type="project" value="TreeGrafter"/>
</dbReference>
<evidence type="ECO:0000259" key="9">
    <source>
        <dbReference type="SMART" id="SM00852"/>
    </source>
</evidence>
<comment type="cofactor">
    <cofactor evidence="7">
        <name>Mg(2+)</name>
        <dbReference type="ChEBI" id="CHEBI:18420"/>
    </cofactor>
</comment>
<dbReference type="InterPro" id="IPR005110">
    <property type="entry name" value="MoeA_linker/N"/>
</dbReference>
<dbReference type="SUPFAM" id="SSF63867">
    <property type="entry name" value="MoeA C-terminal domain-like"/>
    <property type="match status" value="1"/>
</dbReference>
<dbReference type="EC" id="2.10.1.1" evidence="7"/>
<dbReference type="UniPathway" id="UPA00344"/>
<evidence type="ECO:0000313" key="11">
    <source>
        <dbReference type="Proteomes" id="UP000326711"/>
    </source>
</evidence>
<dbReference type="GO" id="GO:0061599">
    <property type="term" value="F:molybdopterin molybdotransferase activity"/>
    <property type="evidence" value="ECO:0007669"/>
    <property type="project" value="UniProtKB-UniRule"/>
</dbReference>
<dbReference type="Gene3D" id="3.90.105.10">
    <property type="entry name" value="Molybdopterin biosynthesis moea protein, domain 2"/>
    <property type="match status" value="1"/>
</dbReference>
<keyword evidence="4 7" id="KW-0500">Molybdenum</keyword>
<keyword evidence="7" id="KW-0479">Metal-binding</keyword>
<evidence type="ECO:0000256" key="5">
    <source>
        <dbReference type="ARBA" id="ARBA00023150"/>
    </source>
</evidence>
<protein>
    <recommendedName>
        <fullName evidence="7">Molybdopterin molybdenumtransferase</fullName>
        <ecNumber evidence="7">2.10.1.1</ecNumber>
    </recommendedName>
</protein>
<dbReference type="CDD" id="cd00887">
    <property type="entry name" value="MoeA"/>
    <property type="match status" value="1"/>
</dbReference>
<dbReference type="GO" id="GO:0006777">
    <property type="term" value="P:Mo-molybdopterin cofactor biosynthetic process"/>
    <property type="evidence" value="ECO:0007669"/>
    <property type="project" value="UniProtKB-UniRule"/>
</dbReference>